<feature type="compositionally biased region" description="Polar residues" evidence="1">
    <location>
        <begin position="1"/>
        <end position="28"/>
    </location>
</feature>
<evidence type="ECO:0000313" key="2">
    <source>
        <dbReference type="EMBL" id="EJK45837.1"/>
    </source>
</evidence>
<comment type="caution">
    <text evidence="2">The sequence shown here is derived from an EMBL/GenBank/DDBJ whole genome shotgun (WGS) entry which is preliminary data.</text>
</comment>
<proteinExistence type="predicted"/>
<dbReference type="EMBL" id="AGNL01048208">
    <property type="protein sequence ID" value="EJK45837.1"/>
    <property type="molecule type" value="Genomic_DNA"/>
</dbReference>
<dbReference type="eggNOG" id="KOG2518">
    <property type="taxonomic scope" value="Eukaryota"/>
</dbReference>
<organism evidence="2 3">
    <name type="scientific">Thalassiosira oceanica</name>
    <name type="common">Marine diatom</name>
    <dbReference type="NCBI Taxonomy" id="159749"/>
    <lineage>
        <taxon>Eukaryota</taxon>
        <taxon>Sar</taxon>
        <taxon>Stramenopiles</taxon>
        <taxon>Ochrophyta</taxon>
        <taxon>Bacillariophyta</taxon>
        <taxon>Coscinodiscophyceae</taxon>
        <taxon>Thalassiosirophycidae</taxon>
        <taxon>Thalassiosirales</taxon>
        <taxon>Thalassiosiraceae</taxon>
        <taxon>Thalassiosira</taxon>
    </lineage>
</organism>
<accession>K0RGX9</accession>
<reference evidence="2 3" key="1">
    <citation type="journal article" date="2012" name="Genome Biol.">
        <title>Genome and low-iron response of an oceanic diatom adapted to chronic iron limitation.</title>
        <authorList>
            <person name="Lommer M."/>
            <person name="Specht M."/>
            <person name="Roy A.S."/>
            <person name="Kraemer L."/>
            <person name="Andreson R."/>
            <person name="Gutowska M.A."/>
            <person name="Wolf J."/>
            <person name="Bergner S.V."/>
            <person name="Schilhabel M.B."/>
            <person name="Klostermeier U.C."/>
            <person name="Beiko R.G."/>
            <person name="Rosenstiel P."/>
            <person name="Hippler M."/>
            <person name="Laroche J."/>
        </authorList>
    </citation>
    <scope>NUCLEOTIDE SEQUENCE [LARGE SCALE GENOMIC DNA]</scope>
    <source>
        <strain evidence="2 3">CCMP1005</strain>
    </source>
</reference>
<evidence type="ECO:0000313" key="3">
    <source>
        <dbReference type="Proteomes" id="UP000266841"/>
    </source>
</evidence>
<feature type="region of interest" description="Disordered" evidence="1">
    <location>
        <begin position="1"/>
        <end position="66"/>
    </location>
</feature>
<sequence length="206" mass="22419">MRCNNRPLSSSSPFRVPCTHQSKGSVCPTSKHRPCLEKKSDGIERKQASKTGYTGTPIQGHQYTAQRTPHREMGINDLLPRVLPSAGRADYDLRSLADGIIDLSPDRPDDPDRPPKRPRGDGHHDGGARHVKRKARIAVDVNGWISRASHGHGSRLVDGLHLTYHGRGRLAARRRAGDDGGDVGQGEDQEPTDAQLGRAEGTRAGP</sequence>
<dbReference type="AlphaFoldDB" id="K0RGX9"/>
<feature type="region of interest" description="Disordered" evidence="1">
    <location>
        <begin position="171"/>
        <end position="206"/>
    </location>
</feature>
<gene>
    <name evidence="2" type="ORF">THAOC_35527</name>
</gene>
<keyword evidence="3" id="KW-1185">Reference proteome</keyword>
<feature type="compositionally biased region" description="Basic and acidic residues" evidence="1">
    <location>
        <begin position="104"/>
        <end position="128"/>
    </location>
</feature>
<feature type="compositionally biased region" description="Polar residues" evidence="1">
    <location>
        <begin position="49"/>
        <end position="66"/>
    </location>
</feature>
<protein>
    <submittedName>
        <fullName evidence="2">Uncharacterized protein</fullName>
    </submittedName>
</protein>
<evidence type="ECO:0000256" key="1">
    <source>
        <dbReference type="SAM" id="MobiDB-lite"/>
    </source>
</evidence>
<name>K0RGX9_THAOC</name>
<feature type="region of interest" description="Disordered" evidence="1">
    <location>
        <begin position="99"/>
        <end position="134"/>
    </location>
</feature>
<feature type="compositionally biased region" description="Basic and acidic residues" evidence="1">
    <location>
        <begin position="34"/>
        <end position="47"/>
    </location>
</feature>
<feature type="non-terminal residue" evidence="2">
    <location>
        <position position="206"/>
    </location>
</feature>
<dbReference type="Proteomes" id="UP000266841">
    <property type="component" value="Unassembled WGS sequence"/>
</dbReference>
<feature type="compositionally biased region" description="Acidic residues" evidence="1">
    <location>
        <begin position="179"/>
        <end position="191"/>
    </location>
</feature>